<dbReference type="PROSITE" id="PS50089">
    <property type="entry name" value="ZF_RING_2"/>
    <property type="match status" value="1"/>
</dbReference>
<sequence>MIQLFNSIDLSQFVIVTLLLLLLMSDVKFISMAKDYCWYRVEKLHKLFEHHHDYDEVDFDDDDDDYYERPSPSRVPVPFMAHVVSNLIKAKLPVVEFGRSKLGAEQSSSAECAICLECIKGSEEIRELGNCSHLYHRECIDGWVDQGHETCPLCGRKLLPFEATAAAGDAELKGVYDPWRLDRMAYLFGESY</sequence>
<dbReference type="SMART" id="SM00184">
    <property type="entry name" value="RING"/>
    <property type="match status" value="1"/>
</dbReference>
<dbReference type="PANTHER" id="PTHR45969">
    <property type="entry name" value="RING ZINC FINGER PROTEIN-RELATED"/>
    <property type="match status" value="1"/>
</dbReference>
<evidence type="ECO:0000256" key="4">
    <source>
        <dbReference type="PROSITE-ProRule" id="PRU00175"/>
    </source>
</evidence>
<feature type="domain" description="RING-type" evidence="5">
    <location>
        <begin position="112"/>
        <end position="154"/>
    </location>
</feature>
<evidence type="ECO:0000256" key="1">
    <source>
        <dbReference type="ARBA" id="ARBA00022723"/>
    </source>
</evidence>
<dbReference type="InterPro" id="IPR013083">
    <property type="entry name" value="Znf_RING/FYVE/PHD"/>
</dbReference>
<protein>
    <recommendedName>
        <fullName evidence="5">RING-type domain-containing protein</fullName>
    </recommendedName>
</protein>
<keyword evidence="7" id="KW-1185">Reference proteome</keyword>
<evidence type="ECO:0000313" key="6">
    <source>
        <dbReference type="EMBL" id="KAK8509720.1"/>
    </source>
</evidence>
<dbReference type="EMBL" id="JBBPBM010000090">
    <property type="protein sequence ID" value="KAK8509720.1"/>
    <property type="molecule type" value="Genomic_DNA"/>
</dbReference>
<keyword evidence="1" id="KW-0479">Metal-binding</keyword>
<dbReference type="InterPro" id="IPR001841">
    <property type="entry name" value="Znf_RING"/>
</dbReference>
<gene>
    <name evidence="6" type="ORF">V6N12_001797</name>
</gene>
<dbReference type="PANTHER" id="PTHR45969:SF22">
    <property type="entry name" value="E3 UBIQUITIN-PROTEIN LIGASE RHA1B-LIKE"/>
    <property type="match status" value="1"/>
</dbReference>
<evidence type="ECO:0000313" key="7">
    <source>
        <dbReference type="Proteomes" id="UP001472677"/>
    </source>
</evidence>
<reference evidence="6 7" key="1">
    <citation type="journal article" date="2024" name="G3 (Bethesda)">
        <title>Genome assembly of Hibiscus sabdariffa L. provides insights into metabolisms of medicinal natural products.</title>
        <authorList>
            <person name="Kim T."/>
        </authorList>
    </citation>
    <scope>NUCLEOTIDE SEQUENCE [LARGE SCALE GENOMIC DNA]</scope>
    <source>
        <strain evidence="6">TK-2024</strain>
        <tissue evidence="6">Old leaves</tissue>
    </source>
</reference>
<proteinExistence type="predicted"/>
<dbReference type="SUPFAM" id="SSF57850">
    <property type="entry name" value="RING/U-box"/>
    <property type="match status" value="1"/>
</dbReference>
<accession>A0ABR2BRM2</accession>
<dbReference type="Proteomes" id="UP001472677">
    <property type="component" value="Unassembled WGS sequence"/>
</dbReference>
<evidence type="ECO:0000256" key="2">
    <source>
        <dbReference type="ARBA" id="ARBA00022771"/>
    </source>
</evidence>
<keyword evidence="3" id="KW-0862">Zinc</keyword>
<keyword evidence="2 4" id="KW-0863">Zinc-finger</keyword>
<dbReference type="Pfam" id="PF13639">
    <property type="entry name" value="zf-RING_2"/>
    <property type="match status" value="1"/>
</dbReference>
<evidence type="ECO:0000259" key="5">
    <source>
        <dbReference type="PROSITE" id="PS50089"/>
    </source>
</evidence>
<name>A0ABR2BRM2_9ROSI</name>
<dbReference type="Gene3D" id="3.30.40.10">
    <property type="entry name" value="Zinc/RING finger domain, C3HC4 (zinc finger)"/>
    <property type="match status" value="1"/>
</dbReference>
<evidence type="ECO:0000256" key="3">
    <source>
        <dbReference type="ARBA" id="ARBA00022833"/>
    </source>
</evidence>
<organism evidence="6 7">
    <name type="scientific">Hibiscus sabdariffa</name>
    <name type="common">roselle</name>
    <dbReference type="NCBI Taxonomy" id="183260"/>
    <lineage>
        <taxon>Eukaryota</taxon>
        <taxon>Viridiplantae</taxon>
        <taxon>Streptophyta</taxon>
        <taxon>Embryophyta</taxon>
        <taxon>Tracheophyta</taxon>
        <taxon>Spermatophyta</taxon>
        <taxon>Magnoliopsida</taxon>
        <taxon>eudicotyledons</taxon>
        <taxon>Gunneridae</taxon>
        <taxon>Pentapetalae</taxon>
        <taxon>rosids</taxon>
        <taxon>malvids</taxon>
        <taxon>Malvales</taxon>
        <taxon>Malvaceae</taxon>
        <taxon>Malvoideae</taxon>
        <taxon>Hibiscus</taxon>
    </lineage>
</organism>
<comment type="caution">
    <text evidence="6">The sequence shown here is derived from an EMBL/GenBank/DDBJ whole genome shotgun (WGS) entry which is preliminary data.</text>
</comment>